<comment type="similarity">
    <text evidence="1">Belongs to the peptidase C40 family.</text>
</comment>
<accession>A0A5N8XA16</accession>
<evidence type="ECO:0000256" key="5">
    <source>
        <dbReference type="SAM" id="MobiDB-lite"/>
    </source>
</evidence>
<dbReference type="SUPFAM" id="SSF54001">
    <property type="entry name" value="Cysteine proteinases"/>
    <property type="match status" value="1"/>
</dbReference>
<feature type="region of interest" description="Disordered" evidence="5">
    <location>
        <begin position="29"/>
        <end position="70"/>
    </location>
</feature>
<dbReference type="EMBL" id="VJZC01000011">
    <property type="protein sequence ID" value="MPY56227.1"/>
    <property type="molecule type" value="Genomic_DNA"/>
</dbReference>
<evidence type="ECO:0000313" key="7">
    <source>
        <dbReference type="EMBL" id="MPY56227.1"/>
    </source>
</evidence>
<feature type="compositionally biased region" description="Low complexity" evidence="5">
    <location>
        <begin position="100"/>
        <end position="112"/>
    </location>
</feature>
<sequence>MARERNLGPTDSEPSRDEISQRVNYLYDHAESTTGKFNATRARTTRPADRIPSPGRQTRRASDPGAGAFTSRWFDATRALLGPTVPAVLPADRMPPQPTAAPATRPAESRPAGPAIPLKQLDNPVTELSAAPAPRPPLAPAETTAGPALALEPAMTLAPPVATPATPTVTVEAPPEIPQLLPPPPTQPLPQPVTSPEAPLTTPATLTTVNAPVTEGTWGADTGRGAAPSPPVSAVGGRGLTAVTFARAQTGKPCVWGATGPGAYDCSSLTRAAWRTAGVDLPRAAGDQALAGTPVPLTSLQPGDLVFYHADARHVGLYTGEGTVIHAPAPGAVIREDLVVAAGEGNVHSAVRPA</sequence>
<dbReference type="GO" id="GO:0006508">
    <property type="term" value="P:proteolysis"/>
    <property type="evidence" value="ECO:0007669"/>
    <property type="project" value="UniProtKB-KW"/>
</dbReference>
<dbReference type="PANTHER" id="PTHR47359:SF3">
    <property type="entry name" value="NLP_P60 DOMAIN-CONTAINING PROTEIN-RELATED"/>
    <property type="match status" value="1"/>
</dbReference>
<dbReference type="AlphaFoldDB" id="A0A5N8XA16"/>
<reference evidence="7 8" key="1">
    <citation type="submission" date="2019-07" db="EMBL/GenBank/DDBJ databases">
        <title>New species of Amycolatopsis and Streptomyces.</title>
        <authorList>
            <person name="Duangmal K."/>
            <person name="Teo W.F.A."/>
            <person name="Lipun K."/>
        </authorList>
    </citation>
    <scope>NUCLEOTIDE SEQUENCE [LARGE SCALE GENOMIC DNA]</scope>
    <source>
        <strain evidence="7 8">NBRC 106415</strain>
    </source>
</reference>
<dbReference type="PANTHER" id="PTHR47359">
    <property type="entry name" value="PEPTIDOGLYCAN DL-ENDOPEPTIDASE CWLO"/>
    <property type="match status" value="1"/>
</dbReference>
<protein>
    <recommendedName>
        <fullName evidence="6">NlpC/P60 domain-containing protein</fullName>
    </recommendedName>
</protein>
<evidence type="ECO:0000256" key="3">
    <source>
        <dbReference type="ARBA" id="ARBA00022801"/>
    </source>
</evidence>
<comment type="caution">
    <text evidence="7">The sequence shown here is derived from an EMBL/GenBank/DDBJ whole genome shotgun (WGS) entry which is preliminary data.</text>
</comment>
<feature type="region of interest" description="Disordered" evidence="5">
    <location>
        <begin position="87"/>
        <end position="143"/>
    </location>
</feature>
<organism evidence="7 8">
    <name type="scientific">Streptomyces spongiae</name>
    <dbReference type="NCBI Taxonomy" id="565072"/>
    <lineage>
        <taxon>Bacteria</taxon>
        <taxon>Bacillati</taxon>
        <taxon>Actinomycetota</taxon>
        <taxon>Actinomycetes</taxon>
        <taxon>Kitasatosporales</taxon>
        <taxon>Streptomycetaceae</taxon>
        <taxon>Streptomyces</taxon>
    </lineage>
</organism>
<dbReference type="RefSeq" id="WP_152769704.1">
    <property type="nucleotide sequence ID" value="NZ_VJZC01000011.1"/>
</dbReference>
<dbReference type="Pfam" id="PF00877">
    <property type="entry name" value="NLPC_P60"/>
    <property type="match status" value="1"/>
</dbReference>
<dbReference type="GO" id="GO:0008234">
    <property type="term" value="F:cysteine-type peptidase activity"/>
    <property type="evidence" value="ECO:0007669"/>
    <property type="project" value="UniProtKB-KW"/>
</dbReference>
<keyword evidence="8" id="KW-1185">Reference proteome</keyword>
<keyword evidence="4" id="KW-0788">Thiol protease</keyword>
<evidence type="ECO:0000256" key="2">
    <source>
        <dbReference type="ARBA" id="ARBA00022670"/>
    </source>
</evidence>
<dbReference type="InterPro" id="IPR038765">
    <property type="entry name" value="Papain-like_cys_pep_sf"/>
</dbReference>
<name>A0A5N8XA16_9ACTN</name>
<dbReference type="OrthoDB" id="5177647at2"/>
<keyword evidence="2" id="KW-0645">Protease</keyword>
<dbReference type="Gene3D" id="3.90.1720.10">
    <property type="entry name" value="endopeptidase domain like (from Nostoc punctiforme)"/>
    <property type="match status" value="1"/>
</dbReference>
<evidence type="ECO:0000259" key="6">
    <source>
        <dbReference type="PROSITE" id="PS51935"/>
    </source>
</evidence>
<feature type="domain" description="NlpC/P60" evidence="6">
    <location>
        <begin position="236"/>
        <end position="354"/>
    </location>
</feature>
<keyword evidence="3" id="KW-0378">Hydrolase</keyword>
<dbReference type="InterPro" id="IPR051794">
    <property type="entry name" value="PG_Endopeptidase_C40"/>
</dbReference>
<gene>
    <name evidence="7" type="ORF">FNH08_03260</name>
</gene>
<evidence type="ECO:0000313" key="8">
    <source>
        <dbReference type="Proteomes" id="UP000400924"/>
    </source>
</evidence>
<dbReference type="PROSITE" id="PS51935">
    <property type="entry name" value="NLPC_P60"/>
    <property type="match status" value="1"/>
</dbReference>
<proteinExistence type="inferred from homology"/>
<evidence type="ECO:0000256" key="4">
    <source>
        <dbReference type="ARBA" id="ARBA00022807"/>
    </source>
</evidence>
<evidence type="ECO:0000256" key="1">
    <source>
        <dbReference type="ARBA" id="ARBA00007074"/>
    </source>
</evidence>
<dbReference type="InterPro" id="IPR000064">
    <property type="entry name" value="NLP_P60_dom"/>
</dbReference>
<dbReference type="Proteomes" id="UP000400924">
    <property type="component" value="Unassembled WGS sequence"/>
</dbReference>